<dbReference type="PANTHER" id="PTHR47936:SF1">
    <property type="entry name" value="PENTATRICOPEPTIDE REPEAT-CONTAINING PROTEIN GUN1, CHLOROPLASTIC"/>
    <property type="match status" value="1"/>
</dbReference>
<keyword evidence="1" id="KW-0677">Repeat</keyword>
<gene>
    <name evidence="2" type="ORF">PCOR1329_LOCUS30780</name>
</gene>
<comment type="caution">
    <text evidence="2">The sequence shown here is derived from an EMBL/GenBank/DDBJ whole genome shotgun (WGS) entry which is preliminary data.</text>
</comment>
<proteinExistence type="predicted"/>
<sequence length="175" mass="18502">MLAVMLEPNVGSCSASCGMRSRSPRPSNYSAGISSCDEGEQWQLAMSLLSEMWEAKLGLNANSFSAGVSACGKGQQWQMAMSLLSEIWEAKLGLNAISFSVGTSACGQGEQWQQALALPSEMLGVKLEPTIICYSTPISTCETNGAAFGTDALTCQQWIPHGFAPVSHNALINAC</sequence>
<dbReference type="Gene3D" id="1.25.40.10">
    <property type="entry name" value="Tetratricopeptide repeat domain"/>
    <property type="match status" value="1"/>
</dbReference>
<evidence type="ECO:0008006" key="4">
    <source>
        <dbReference type="Google" id="ProtNLM"/>
    </source>
</evidence>
<dbReference type="EMBL" id="CAUYUJ010011936">
    <property type="protein sequence ID" value="CAK0832932.1"/>
    <property type="molecule type" value="Genomic_DNA"/>
</dbReference>
<dbReference type="InterPro" id="IPR011990">
    <property type="entry name" value="TPR-like_helical_dom_sf"/>
</dbReference>
<evidence type="ECO:0000313" key="3">
    <source>
        <dbReference type="Proteomes" id="UP001189429"/>
    </source>
</evidence>
<evidence type="ECO:0000313" key="2">
    <source>
        <dbReference type="EMBL" id="CAK0832932.1"/>
    </source>
</evidence>
<organism evidence="2 3">
    <name type="scientific">Prorocentrum cordatum</name>
    <dbReference type="NCBI Taxonomy" id="2364126"/>
    <lineage>
        <taxon>Eukaryota</taxon>
        <taxon>Sar</taxon>
        <taxon>Alveolata</taxon>
        <taxon>Dinophyceae</taxon>
        <taxon>Prorocentrales</taxon>
        <taxon>Prorocentraceae</taxon>
        <taxon>Prorocentrum</taxon>
    </lineage>
</organism>
<accession>A0ABN9SM84</accession>
<reference evidence="2" key="1">
    <citation type="submission" date="2023-10" db="EMBL/GenBank/DDBJ databases">
        <authorList>
            <person name="Chen Y."/>
            <person name="Shah S."/>
            <person name="Dougan E. K."/>
            <person name="Thang M."/>
            <person name="Chan C."/>
        </authorList>
    </citation>
    <scope>NUCLEOTIDE SEQUENCE [LARGE SCALE GENOMIC DNA]</scope>
</reference>
<name>A0ABN9SM84_9DINO</name>
<dbReference type="Proteomes" id="UP001189429">
    <property type="component" value="Unassembled WGS sequence"/>
</dbReference>
<protein>
    <recommendedName>
        <fullName evidence="4">Subtilisin</fullName>
    </recommendedName>
</protein>
<keyword evidence="3" id="KW-1185">Reference proteome</keyword>
<evidence type="ECO:0000256" key="1">
    <source>
        <dbReference type="ARBA" id="ARBA00022737"/>
    </source>
</evidence>
<dbReference type="PANTHER" id="PTHR47936">
    <property type="entry name" value="PPR_LONG DOMAIN-CONTAINING PROTEIN"/>
    <property type="match status" value="1"/>
</dbReference>